<gene>
    <name evidence="2" type="ORF">EHUX00137_LOCUS28212</name>
</gene>
<dbReference type="Pfam" id="PF14226">
    <property type="entry name" value="DIOX_N"/>
    <property type="match status" value="1"/>
</dbReference>
<reference evidence="2" key="1">
    <citation type="submission" date="2021-01" db="EMBL/GenBank/DDBJ databases">
        <authorList>
            <person name="Corre E."/>
            <person name="Pelletier E."/>
            <person name="Niang G."/>
            <person name="Scheremetjew M."/>
            <person name="Finn R."/>
            <person name="Kale V."/>
            <person name="Holt S."/>
            <person name="Cochrane G."/>
            <person name="Meng A."/>
            <person name="Brown T."/>
            <person name="Cohen L."/>
        </authorList>
    </citation>
    <scope>NUCLEOTIDE SEQUENCE</scope>
    <source>
        <strain evidence="2">379</strain>
    </source>
</reference>
<dbReference type="EMBL" id="HBIR01036145">
    <property type="protein sequence ID" value="CAE0567148.1"/>
    <property type="molecule type" value="Transcribed_RNA"/>
</dbReference>
<protein>
    <recommendedName>
        <fullName evidence="1">Non-haem dioxygenase N-terminal domain-containing protein</fullName>
    </recommendedName>
</protein>
<name>A0A7S3SWR6_EMIHU</name>
<accession>A0A7S3SWR6</accession>
<dbReference type="InterPro" id="IPR026992">
    <property type="entry name" value="DIOX_N"/>
</dbReference>
<dbReference type="SUPFAM" id="SSF51197">
    <property type="entry name" value="Clavaminate synthase-like"/>
    <property type="match status" value="1"/>
</dbReference>
<dbReference type="AlphaFoldDB" id="A0A7S3SWR6"/>
<evidence type="ECO:0000259" key="1">
    <source>
        <dbReference type="Pfam" id="PF14226"/>
    </source>
</evidence>
<sequence length="306" mass="33961">MSFLAVPAYAAYACSMASPLLLGALVLSETPLRLGGDVSVVDYTSGGAPGDFAQSLKATGFAVLTNHPIKYSLIEQVYDEWREFLTSGLADQAKYERSMETQDGYFSMARAESAKGQTLQDLKQYYQLYFPRGRYPEEVSDRARVLFHQMLELGRELLQWIDEHMDAATREQLRTNNVTRLAETLDPTNTMMRILRYPPYDPELAAPGATRASAHEDINLITLLPSGSARGLELRDHRRARASSRPSSWRPVQEKLFACPVGRASGARCPSCRRRSSSTSATCSSRCPTASTAQPHTALLCPRTRT</sequence>
<proteinExistence type="predicted"/>
<dbReference type="Gene3D" id="2.60.120.330">
    <property type="entry name" value="B-lactam Antibiotic, Isopenicillin N Synthase, Chain"/>
    <property type="match status" value="1"/>
</dbReference>
<feature type="domain" description="Non-haem dioxygenase N-terminal" evidence="1">
    <location>
        <begin position="54"/>
        <end position="131"/>
    </location>
</feature>
<dbReference type="PANTHER" id="PTHR47990">
    <property type="entry name" value="2-OXOGLUTARATE (2OG) AND FE(II)-DEPENDENT OXYGENASE SUPERFAMILY PROTEIN-RELATED"/>
    <property type="match status" value="1"/>
</dbReference>
<dbReference type="InterPro" id="IPR050231">
    <property type="entry name" value="Iron_ascorbate_oxido_reductase"/>
</dbReference>
<evidence type="ECO:0000313" key="2">
    <source>
        <dbReference type="EMBL" id="CAE0567148.1"/>
    </source>
</evidence>
<organism evidence="2">
    <name type="scientific">Emiliania huxleyi</name>
    <name type="common">Coccolithophore</name>
    <name type="synonym">Pontosphaera huxleyi</name>
    <dbReference type="NCBI Taxonomy" id="2903"/>
    <lineage>
        <taxon>Eukaryota</taxon>
        <taxon>Haptista</taxon>
        <taxon>Haptophyta</taxon>
        <taxon>Prymnesiophyceae</taxon>
        <taxon>Isochrysidales</taxon>
        <taxon>Noelaerhabdaceae</taxon>
        <taxon>Emiliania</taxon>
    </lineage>
</organism>
<dbReference type="InterPro" id="IPR027443">
    <property type="entry name" value="IPNS-like_sf"/>
</dbReference>